<organism evidence="1 2">
    <name type="scientific">Trifolium subterraneum</name>
    <name type="common">Subterranean clover</name>
    <dbReference type="NCBI Taxonomy" id="3900"/>
    <lineage>
        <taxon>Eukaryota</taxon>
        <taxon>Viridiplantae</taxon>
        <taxon>Streptophyta</taxon>
        <taxon>Embryophyta</taxon>
        <taxon>Tracheophyta</taxon>
        <taxon>Spermatophyta</taxon>
        <taxon>Magnoliopsida</taxon>
        <taxon>eudicotyledons</taxon>
        <taxon>Gunneridae</taxon>
        <taxon>Pentapetalae</taxon>
        <taxon>rosids</taxon>
        <taxon>fabids</taxon>
        <taxon>Fabales</taxon>
        <taxon>Fabaceae</taxon>
        <taxon>Papilionoideae</taxon>
        <taxon>50 kb inversion clade</taxon>
        <taxon>NPAAA clade</taxon>
        <taxon>Hologalegina</taxon>
        <taxon>IRL clade</taxon>
        <taxon>Trifolieae</taxon>
        <taxon>Trifolium</taxon>
    </lineage>
</organism>
<proteinExistence type="predicted"/>
<gene>
    <name evidence="1" type="ORF">TSUD_323720</name>
</gene>
<evidence type="ECO:0000313" key="2">
    <source>
        <dbReference type="Proteomes" id="UP000242715"/>
    </source>
</evidence>
<dbReference type="Proteomes" id="UP000242715">
    <property type="component" value="Unassembled WGS sequence"/>
</dbReference>
<keyword evidence="2" id="KW-1185">Reference proteome</keyword>
<dbReference type="AlphaFoldDB" id="A0A2Z6N3H6"/>
<accession>A0A2Z6N3H6</accession>
<name>A0A2Z6N3H6_TRISU</name>
<protein>
    <submittedName>
        <fullName evidence="1">Uncharacterized protein</fullName>
    </submittedName>
</protein>
<reference evidence="2" key="1">
    <citation type="journal article" date="2017" name="Front. Plant Sci.">
        <title>Climate Clever Clovers: New Paradigm to Reduce the Environmental Footprint of Ruminants by Breeding Low Methanogenic Forages Utilizing Haplotype Variation.</title>
        <authorList>
            <person name="Kaur P."/>
            <person name="Appels R."/>
            <person name="Bayer P.E."/>
            <person name="Keeble-Gagnere G."/>
            <person name="Wang J."/>
            <person name="Hirakawa H."/>
            <person name="Shirasawa K."/>
            <person name="Vercoe P."/>
            <person name="Stefanova K."/>
            <person name="Durmic Z."/>
            <person name="Nichols P."/>
            <person name="Revell C."/>
            <person name="Isobe S.N."/>
            <person name="Edwards D."/>
            <person name="Erskine W."/>
        </authorList>
    </citation>
    <scope>NUCLEOTIDE SEQUENCE [LARGE SCALE GENOMIC DNA]</scope>
    <source>
        <strain evidence="2">cv. Daliak</strain>
    </source>
</reference>
<sequence length="103" mass="11301">MTIPNEAETPPSKTTKFTFPDDWTDMSWGFDLALGQVTYTGNIVEKTMAPYDPDIDGGSSSQQIPEPQPEMVMPLHFAEPLSSTFIDPDAIPDTSHAFAPIPE</sequence>
<dbReference type="EMBL" id="DF973761">
    <property type="protein sequence ID" value="GAU39424.1"/>
    <property type="molecule type" value="Genomic_DNA"/>
</dbReference>
<evidence type="ECO:0000313" key="1">
    <source>
        <dbReference type="EMBL" id="GAU39424.1"/>
    </source>
</evidence>